<dbReference type="EC" id="6.1.1.7" evidence="2"/>
<proteinExistence type="inferred from homology"/>
<evidence type="ECO:0000313" key="12">
    <source>
        <dbReference type="Proteomes" id="UP000034879"/>
    </source>
</evidence>
<dbReference type="GO" id="GO:0004813">
    <property type="term" value="F:alanine-tRNA ligase activity"/>
    <property type="evidence" value="ECO:0007669"/>
    <property type="project" value="UniProtKB-EC"/>
</dbReference>
<dbReference type="EMBL" id="LCOJ01000007">
    <property type="protein sequence ID" value="KKU75623.1"/>
    <property type="molecule type" value="Genomic_DNA"/>
</dbReference>
<dbReference type="PATRIC" id="fig|1618749.3.peg.206"/>
<accession>A0A0G1VBW8</accession>
<comment type="similarity">
    <text evidence="1">Belongs to the class-II aminoacyl-tRNA synthetase family.</text>
</comment>
<dbReference type="GO" id="GO:0006419">
    <property type="term" value="P:alanyl-tRNA aminoacylation"/>
    <property type="evidence" value="ECO:0007669"/>
    <property type="project" value="InterPro"/>
</dbReference>
<evidence type="ECO:0000256" key="8">
    <source>
        <dbReference type="ARBA" id="ARBA00022917"/>
    </source>
</evidence>
<dbReference type="InterPro" id="IPR018164">
    <property type="entry name" value="Ala-tRNA-synth_IIc_N"/>
</dbReference>
<protein>
    <recommendedName>
        <fullName evidence="2">alanine--tRNA ligase</fullName>
        <ecNumber evidence="2">6.1.1.7</ecNumber>
    </recommendedName>
</protein>
<evidence type="ECO:0000256" key="9">
    <source>
        <dbReference type="ARBA" id="ARBA00023146"/>
    </source>
</evidence>
<sequence length="158" mass="17965">MESSVIRAKFLKFFENRGHKIIPSASLVPENDPSVLFNTAGMQPLVPYLLGQKHPMGTRLANVQKCVRTQDIDEVGDKTHDTFFEMLGNWSLGDYFKEDAIKWSYELLTSKEEGFGLDPARLYITVFEGDENAPKDTESAEIWQKVGIPDTRIYFMPA</sequence>
<keyword evidence="3" id="KW-0820">tRNA-binding</keyword>
<dbReference type="InterPro" id="IPR045864">
    <property type="entry name" value="aa-tRNA-synth_II/BPL/LPL"/>
</dbReference>
<keyword evidence="7" id="KW-0694">RNA-binding</keyword>
<gene>
    <name evidence="11" type="ORF">UY01_C0007G0001</name>
</gene>
<evidence type="ECO:0000256" key="3">
    <source>
        <dbReference type="ARBA" id="ARBA00022555"/>
    </source>
</evidence>
<dbReference type="PROSITE" id="PS50860">
    <property type="entry name" value="AA_TRNA_LIGASE_II_ALA"/>
    <property type="match status" value="1"/>
</dbReference>
<dbReference type="GO" id="GO:0005829">
    <property type="term" value="C:cytosol"/>
    <property type="evidence" value="ECO:0007669"/>
    <property type="project" value="TreeGrafter"/>
</dbReference>
<dbReference type="GO" id="GO:0005524">
    <property type="term" value="F:ATP binding"/>
    <property type="evidence" value="ECO:0007669"/>
    <property type="project" value="UniProtKB-KW"/>
</dbReference>
<dbReference type="InterPro" id="IPR050058">
    <property type="entry name" value="Ala-tRNA_ligase"/>
</dbReference>
<feature type="domain" description="Alanyl-transfer RNA synthetases family profile" evidence="10">
    <location>
        <begin position="1"/>
        <end position="158"/>
    </location>
</feature>
<name>A0A0G1VBW8_9BACT</name>
<evidence type="ECO:0000259" key="10">
    <source>
        <dbReference type="PROSITE" id="PS50860"/>
    </source>
</evidence>
<evidence type="ECO:0000256" key="7">
    <source>
        <dbReference type="ARBA" id="ARBA00022884"/>
    </source>
</evidence>
<keyword evidence="6" id="KW-0067">ATP-binding</keyword>
<dbReference type="GO" id="GO:0002161">
    <property type="term" value="F:aminoacyl-tRNA deacylase activity"/>
    <property type="evidence" value="ECO:0007669"/>
    <property type="project" value="TreeGrafter"/>
</dbReference>
<dbReference type="SUPFAM" id="SSF55681">
    <property type="entry name" value="Class II aaRS and biotin synthetases"/>
    <property type="match status" value="1"/>
</dbReference>
<dbReference type="GO" id="GO:0000049">
    <property type="term" value="F:tRNA binding"/>
    <property type="evidence" value="ECO:0007669"/>
    <property type="project" value="UniProtKB-KW"/>
</dbReference>
<evidence type="ECO:0000256" key="6">
    <source>
        <dbReference type="ARBA" id="ARBA00022840"/>
    </source>
</evidence>
<evidence type="ECO:0000256" key="1">
    <source>
        <dbReference type="ARBA" id="ARBA00008226"/>
    </source>
</evidence>
<dbReference type="PANTHER" id="PTHR11777:SF9">
    <property type="entry name" value="ALANINE--TRNA LIGASE, CYTOPLASMIC"/>
    <property type="match status" value="1"/>
</dbReference>
<dbReference type="Gene3D" id="3.30.930.10">
    <property type="entry name" value="Bira Bifunctional Protein, Domain 2"/>
    <property type="match status" value="1"/>
</dbReference>
<keyword evidence="8" id="KW-0648">Protein biosynthesis</keyword>
<evidence type="ECO:0000256" key="5">
    <source>
        <dbReference type="ARBA" id="ARBA00022741"/>
    </source>
</evidence>
<evidence type="ECO:0000313" key="11">
    <source>
        <dbReference type="EMBL" id="KKU75623.1"/>
    </source>
</evidence>
<dbReference type="InterPro" id="IPR018165">
    <property type="entry name" value="Ala-tRNA-synth_IIc_core"/>
</dbReference>
<keyword evidence="9" id="KW-0030">Aminoacyl-tRNA synthetase</keyword>
<organism evidence="11 12">
    <name type="scientific">Candidatus Nomurabacteria bacterium GW2011_GWB1_47_6</name>
    <dbReference type="NCBI Taxonomy" id="1618749"/>
    <lineage>
        <taxon>Bacteria</taxon>
        <taxon>Candidatus Nomuraibacteriota</taxon>
    </lineage>
</organism>
<dbReference type="AlphaFoldDB" id="A0A0G1VBW8"/>
<dbReference type="Proteomes" id="UP000034879">
    <property type="component" value="Unassembled WGS sequence"/>
</dbReference>
<evidence type="ECO:0000256" key="4">
    <source>
        <dbReference type="ARBA" id="ARBA00022598"/>
    </source>
</evidence>
<reference evidence="11 12" key="1">
    <citation type="journal article" date="2015" name="Nature">
        <title>rRNA introns, odd ribosomes, and small enigmatic genomes across a large radiation of phyla.</title>
        <authorList>
            <person name="Brown C.T."/>
            <person name="Hug L.A."/>
            <person name="Thomas B.C."/>
            <person name="Sharon I."/>
            <person name="Castelle C.J."/>
            <person name="Singh A."/>
            <person name="Wilkins M.J."/>
            <person name="Williams K.H."/>
            <person name="Banfield J.F."/>
        </authorList>
    </citation>
    <scope>NUCLEOTIDE SEQUENCE [LARGE SCALE GENOMIC DNA]</scope>
</reference>
<dbReference type="Pfam" id="PF01411">
    <property type="entry name" value="tRNA-synt_2c"/>
    <property type="match status" value="1"/>
</dbReference>
<evidence type="ECO:0000256" key="2">
    <source>
        <dbReference type="ARBA" id="ARBA00013168"/>
    </source>
</evidence>
<keyword evidence="4 11" id="KW-0436">Ligase</keyword>
<comment type="caution">
    <text evidence="11">The sequence shown here is derived from an EMBL/GenBank/DDBJ whole genome shotgun (WGS) entry which is preliminary data.</text>
</comment>
<keyword evidence="5" id="KW-0547">Nucleotide-binding</keyword>
<dbReference type="PANTHER" id="PTHR11777">
    <property type="entry name" value="ALANYL-TRNA SYNTHETASE"/>
    <property type="match status" value="1"/>
</dbReference>
<feature type="non-terminal residue" evidence="11">
    <location>
        <position position="158"/>
    </location>
</feature>